<accession>H7FVK7</accession>
<dbReference type="PATRIC" id="fig|1086011.3.peg.3167"/>
<organism evidence="1 2">
    <name type="scientific">Flavobacterium frigoris (strain PS1)</name>
    <dbReference type="NCBI Taxonomy" id="1086011"/>
    <lineage>
        <taxon>Bacteria</taxon>
        <taxon>Pseudomonadati</taxon>
        <taxon>Bacteroidota</taxon>
        <taxon>Flavobacteriia</taxon>
        <taxon>Flavobacteriales</taxon>
        <taxon>Flavobacteriaceae</taxon>
        <taxon>Flavobacterium</taxon>
    </lineage>
</organism>
<evidence type="ECO:0000313" key="2">
    <source>
        <dbReference type="Proteomes" id="UP000005566"/>
    </source>
</evidence>
<sequence length="46" mass="5493">MDDGLLPENLDQGKVRRQFFVFAVHIGISEKNFNDIMELRYHSQKR</sequence>
<reference evidence="1 2" key="1">
    <citation type="journal article" date="2014" name="Acta Crystallogr. D">
        <title>Structure-based characterization and antifreeze properties of a hyperactive ice-binding protein from the Antarctic bacterium Flavobacterium frigoris PS1.</title>
        <authorList>
            <person name="Do H."/>
            <person name="Kim S.J."/>
            <person name="Kim H.J."/>
            <person name="Lee J.H."/>
        </authorList>
    </citation>
    <scope>NUCLEOTIDE SEQUENCE [LARGE SCALE GENOMIC DNA]</scope>
    <source>
        <strain evidence="1 2">PS1</strain>
    </source>
</reference>
<protein>
    <submittedName>
        <fullName evidence="1">Uncharacterized protein</fullName>
    </submittedName>
</protein>
<proteinExistence type="predicted"/>
<dbReference type="Proteomes" id="UP000005566">
    <property type="component" value="Unassembled WGS sequence"/>
</dbReference>
<evidence type="ECO:0000313" key="1">
    <source>
        <dbReference type="EMBL" id="EIA07429.1"/>
    </source>
</evidence>
<dbReference type="EMBL" id="AHKF01000025">
    <property type="protein sequence ID" value="EIA07429.1"/>
    <property type="molecule type" value="Genomic_DNA"/>
</dbReference>
<comment type="caution">
    <text evidence="1">The sequence shown here is derived from an EMBL/GenBank/DDBJ whole genome shotgun (WGS) entry which is preliminary data.</text>
</comment>
<name>H7FVK7_FLAFP</name>
<dbReference type="STRING" id="1086011.HJ01_03232"/>
<keyword evidence="2" id="KW-1185">Reference proteome</keyword>
<dbReference type="AlphaFoldDB" id="H7FVK7"/>
<gene>
    <name evidence="1" type="ORF">HJ01_03232</name>
</gene>